<feature type="transmembrane region" description="Helical" evidence="1">
    <location>
        <begin position="185"/>
        <end position="205"/>
    </location>
</feature>
<dbReference type="OrthoDB" id="424372at2759"/>
<gene>
    <name evidence="3" type="ORF">SEMRO_1837_G300730.1</name>
</gene>
<dbReference type="InterPro" id="IPR044966">
    <property type="entry name" value="RPH1"/>
</dbReference>
<feature type="transmembrane region" description="Helical" evidence="1">
    <location>
        <begin position="255"/>
        <end position="273"/>
    </location>
</feature>
<keyword evidence="1" id="KW-0472">Membrane</keyword>
<reference evidence="3" key="1">
    <citation type="submission" date="2020-06" db="EMBL/GenBank/DDBJ databases">
        <authorList>
            <consortium name="Plant Systems Biology data submission"/>
        </authorList>
    </citation>
    <scope>NUCLEOTIDE SEQUENCE</scope>
    <source>
        <strain evidence="3">D6</strain>
    </source>
</reference>
<proteinExistence type="predicted"/>
<organism evidence="3 4">
    <name type="scientific">Seminavis robusta</name>
    <dbReference type="NCBI Taxonomy" id="568900"/>
    <lineage>
        <taxon>Eukaryota</taxon>
        <taxon>Sar</taxon>
        <taxon>Stramenopiles</taxon>
        <taxon>Ochrophyta</taxon>
        <taxon>Bacillariophyta</taxon>
        <taxon>Bacillariophyceae</taxon>
        <taxon>Bacillariophycidae</taxon>
        <taxon>Naviculales</taxon>
        <taxon>Naviculaceae</taxon>
        <taxon>Seminavis</taxon>
    </lineage>
</organism>
<evidence type="ECO:0000256" key="1">
    <source>
        <dbReference type="SAM" id="Phobius"/>
    </source>
</evidence>
<feature type="signal peptide" evidence="2">
    <location>
        <begin position="1"/>
        <end position="22"/>
    </location>
</feature>
<feature type="transmembrane region" description="Helical" evidence="1">
    <location>
        <begin position="279"/>
        <end position="297"/>
    </location>
</feature>
<dbReference type="PANTHER" id="PTHR36359:SF1">
    <property type="entry name" value="PROTEIN RESISTANCE TO PHYTOPHTHORA 1, CHLOROPLASTIC"/>
    <property type="match status" value="1"/>
</dbReference>
<sequence>MTRRLSQVSISLVLAFASTVSGFSSLQPLSPLQAAKGDRWSSRVFLSNKIKEDSSSSSGSGTQAVLDEASDALANVGWAPPREDGEMTSDDPFVQEIDAGIQRDFGVGLDELLNPAKVVNLERDLYNLRLELAELTGVTLEETVQLTTEQCDGGGGGETADELRANIEKKETSLVIERRSVFRGWLKNVFLVQAVLSFALSWVMATNPEALFGQFGWFQTYNMDISIKVLGYWWWWLFVVPSLRSRRPTGTEKKALDIAFLGTPIISLIAPVATKDTAIIWAANLAVVLGSYAFAFATDGDEDDDAGAGDDSKTPEWLKFVYKSLDFGSGRERGARN</sequence>
<dbReference type="GO" id="GO:0009507">
    <property type="term" value="C:chloroplast"/>
    <property type="evidence" value="ECO:0007669"/>
    <property type="project" value="TreeGrafter"/>
</dbReference>
<feature type="chain" id="PRO_5040228156" evidence="2">
    <location>
        <begin position="23"/>
        <end position="337"/>
    </location>
</feature>
<dbReference type="AlphaFoldDB" id="A0A9N8EXD7"/>
<keyword evidence="4" id="KW-1185">Reference proteome</keyword>
<accession>A0A9N8EXD7</accession>
<dbReference type="Proteomes" id="UP001153069">
    <property type="component" value="Unassembled WGS sequence"/>
</dbReference>
<dbReference type="GO" id="GO:0006952">
    <property type="term" value="P:defense response"/>
    <property type="evidence" value="ECO:0007669"/>
    <property type="project" value="InterPro"/>
</dbReference>
<keyword evidence="1" id="KW-1133">Transmembrane helix</keyword>
<evidence type="ECO:0000313" key="3">
    <source>
        <dbReference type="EMBL" id="CAB9526490.1"/>
    </source>
</evidence>
<protein>
    <submittedName>
        <fullName evidence="3">Uncharacterized protein</fullName>
    </submittedName>
</protein>
<dbReference type="EMBL" id="CAICTM010001835">
    <property type="protein sequence ID" value="CAB9526490.1"/>
    <property type="molecule type" value="Genomic_DNA"/>
</dbReference>
<keyword evidence="1" id="KW-0812">Transmembrane</keyword>
<feature type="transmembrane region" description="Helical" evidence="1">
    <location>
        <begin position="225"/>
        <end position="243"/>
    </location>
</feature>
<dbReference type="PANTHER" id="PTHR36359">
    <property type="entry name" value="PROTEIN RESISTANCE TO PHYTOPHTHORA 1, CHLOROPLASTIC"/>
    <property type="match status" value="1"/>
</dbReference>
<keyword evidence="2" id="KW-0732">Signal</keyword>
<evidence type="ECO:0000313" key="4">
    <source>
        <dbReference type="Proteomes" id="UP001153069"/>
    </source>
</evidence>
<comment type="caution">
    <text evidence="3">The sequence shown here is derived from an EMBL/GenBank/DDBJ whole genome shotgun (WGS) entry which is preliminary data.</text>
</comment>
<name>A0A9N8EXD7_9STRA</name>
<evidence type="ECO:0000256" key="2">
    <source>
        <dbReference type="SAM" id="SignalP"/>
    </source>
</evidence>